<dbReference type="CDD" id="cd05258">
    <property type="entry name" value="CDP_TE_SDR_e"/>
    <property type="match status" value="1"/>
</dbReference>
<dbReference type="AlphaFoldDB" id="A0A084SW61"/>
<dbReference type="Pfam" id="PF16363">
    <property type="entry name" value="GDP_Man_Dehyd"/>
    <property type="match status" value="1"/>
</dbReference>
<dbReference type="PANTHER" id="PTHR43000">
    <property type="entry name" value="DTDP-D-GLUCOSE 4,6-DEHYDRATASE-RELATED"/>
    <property type="match status" value="1"/>
</dbReference>
<dbReference type="RefSeq" id="WP_043394423.1">
    <property type="nucleotide sequence ID" value="NZ_JPMI01000080.1"/>
</dbReference>
<evidence type="ECO:0000313" key="3">
    <source>
        <dbReference type="Proteomes" id="UP000028547"/>
    </source>
</evidence>
<dbReference type="Proteomes" id="UP000028547">
    <property type="component" value="Unassembled WGS sequence"/>
</dbReference>
<organism evidence="2 3">
    <name type="scientific">Archangium violaceum Cb vi76</name>
    <dbReference type="NCBI Taxonomy" id="1406225"/>
    <lineage>
        <taxon>Bacteria</taxon>
        <taxon>Pseudomonadati</taxon>
        <taxon>Myxococcota</taxon>
        <taxon>Myxococcia</taxon>
        <taxon>Myxococcales</taxon>
        <taxon>Cystobacterineae</taxon>
        <taxon>Archangiaceae</taxon>
        <taxon>Archangium</taxon>
    </lineage>
</organism>
<dbReference type="EMBL" id="JPMI01000080">
    <property type="protein sequence ID" value="KFA92696.1"/>
    <property type="molecule type" value="Genomic_DNA"/>
</dbReference>
<dbReference type="InterPro" id="IPR036291">
    <property type="entry name" value="NAD(P)-bd_dom_sf"/>
</dbReference>
<name>A0A084SW61_9BACT</name>
<feature type="domain" description="NAD(P)-binding" evidence="1">
    <location>
        <begin position="5"/>
        <end position="291"/>
    </location>
</feature>
<evidence type="ECO:0000313" key="2">
    <source>
        <dbReference type="EMBL" id="KFA92696.1"/>
    </source>
</evidence>
<sequence>MSIAIVTGSAGLIGSESVRFLAEKGLTVVGIDNDLRKSFFGEEASTDWNRRRLEQQVRGYSHVSADIRDEAAMEALFAKHGRDIALIIHCAAQPSHDWAAKAPLVDFTVNANGTLVLLEKTRRHCPDAVFIYLSTNKVYGDTPNRLPLRETETRWELDTSHPYAEHGIDESMSIDASMHSLFGVSKVSADLMVQEYGRYFGMRTACFRGGCLTGPGHSGAQLHGFLSYLVRCGVTGTPYTVFGYKAKQVRDNIHSHDLVSALWHFFQKPRVAEVYNMGGSRFSNCSMLEAIALTEKISGRRMNWTYVDENRAGDHIWWVSDVRRFQSHYPDWKYEYGLERTLREIHDAMVERTAQSA</sequence>
<accession>A0A084SW61</accession>
<reference evidence="2 3" key="1">
    <citation type="submission" date="2014-07" db="EMBL/GenBank/DDBJ databases">
        <title>Draft Genome Sequence of Gephyronic Acid Producer, Cystobacter violaceus Strain Cb vi76.</title>
        <authorList>
            <person name="Stevens D.C."/>
            <person name="Young J."/>
            <person name="Carmichael R."/>
            <person name="Tan J."/>
            <person name="Taylor R.E."/>
        </authorList>
    </citation>
    <scope>NUCLEOTIDE SEQUENCE [LARGE SCALE GENOMIC DNA]</scope>
    <source>
        <strain evidence="2 3">Cb vi76</strain>
    </source>
</reference>
<dbReference type="SUPFAM" id="SSF51735">
    <property type="entry name" value="NAD(P)-binding Rossmann-fold domains"/>
    <property type="match status" value="1"/>
</dbReference>
<protein>
    <submittedName>
        <fullName evidence="2">NAD-dependent epimerase</fullName>
    </submittedName>
</protein>
<dbReference type="Gene3D" id="3.40.50.720">
    <property type="entry name" value="NAD(P)-binding Rossmann-like Domain"/>
    <property type="match status" value="1"/>
</dbReference>
<gene>
    <name evidence="2" type="ORF">Q664_13930</name>
</gene>
<evidence type="ECO:0000259" key="1">
    <source>
        <dbReference type="Pfam" id="PF16363"/>
    </source>
</evidence>
<proteinExistence type="predicted"/>
<comment type="caution">
    <text evidence="2">The sequence shown here is derived from an EMBL/GenBank/DDBJ whole genome shotgun (WGS) entry which is preliminary data.</text>
</comment>
<dbReference type="InterPro" id="IPR016040">
    <property type="entry name" value="NAD(P)-bd_dom"/>
</dbReference>